<feature type="transmembrane region" description="Helical" evidence="2">
    <location>
        <begin position="70"/>
        <end position="88"/>
    </location>
</feature>
<name>A0A4R7VZV0_9PSEU</name>
<keyword evidence="4" id="KW-1185">Reference proteome</keyword>
<keyword evidence="2" id="KW-1133">Transmembrane helix</keyword>
<sequence length="172" mass="18582">MKWARNTDGDLAEHWLVAARRDDQPLPVTVLAKWRWYKRYSQRAKLWYGSMEGLAIIASAAIPVAAAADAAAPVIATLGAVVLVATALRSTFGLNENWVEYSQIGYAIEREAALYVTAVAPYDTADAASVLVVRVEALAERGGRQWAGRRMGLENPQPPNAKPDPATPPLAG</sequence>
<feature type="region of interest" description="Disordered" evidence="1">
    <location>
        <begin position="148"/>
        <end position="172"/>
    </location>
</feature>
<dbReference type="InterPro" id="IPR025325">
    <property type="entry name" value="DUF4231"/>
</dbReference>
<gene>
    <name evidence="3" type="ORF">CLV71_103556</name>
</gene>
<dbReference type="OrthoDB" id="3635082at2"/>
<reference evidence="3 4" key="1">
    <citation type="submission" date="2019-03" db="EMBL/GenBank/DDBJ databases">
        <title>Genomic Encyclopedia of Archaeal and Bacterial Type Strains, Phase II (KMG-II): from individual species to whole genera.</title>
        <authorList>
            <person name="Goeker M."/>
        </authorList>
    </citation>
    <scope>NUCLEOTIDE SEQUENCE [LARGE SCALE GENOMIC DNA]</scope>
    <source>
        <strain evidence="3 4">DSM 45499</strain>
    </source>
</reference>
<feature type="compositionally biased region" description="Pro residues" evidence="1">
    <location>
        <begin position="156"/>
        <end position="172"/>
    </location>
</feature>
<keyword evidence="2" id="KW-0472">Membrane</keyword>
<dbReference type="Proteomes" id="UP000294927">
    <property type="component" value="Unassembled WGS sequence"/>
</dbReference>
<organism evidence="3 4">
    <name type="scientific">Actinophytocola oryzae</name>
    <dbReference type="NCBI Taxonomy" id="502181"/>
    <lineage>
        <taxon>Bacteria</taxon>
        <taxon>Bacillati</taxon>
        <taxon>Actinomycetota</taxon>
        <taxon>Actinomycetes</taxon>
        <taxon>Pseudonocardiales</taxon>
        <taxon>Pseudonocardiaceae</taxon>
    </lineage>
</organism>
<comment type="caution">
    <text evidence="3">The sequence shown here is derived from an EMBL/GenBank/DDBJ whole genome shotgun (WGS) entry which is preliminary data.</text>
</comment>
<dbReference type="RefSeq" id="WP_133902395.1">
    <property type="nucleotide sequence ID" value="NZ_SOCP01000003.1"/>
</dbReference>
<proteinExistence type="predicted"/>
<dbReference type="AlphaFoldDB" id="A0A4R7VZV0"/>
<evidence type="ECO:0000256" key="2">
    <source>
        <dbReference type="SAM" id="Phobius"/>
    </source>
</evidence>
<dbReference type="NCBIfam" id="NF033634">
    <property type="entry name" value="SLATT_1"/>
    <property type="match status" value="1"/>
</dbReference>
<evidence type="ECO:0000256" key="1">
    <source>
        <dbReference type="SAM" id="MobiDB-lite"/>
    </source>
</evidence>
<keyword evidence="2" id="KW-0812">Transmembrane</keyword>
<accession>A0A4R7VZV0</accession>
<dbReference type="EMBL" id="SOCP01000003">
    <property type="protein sequence ID" value="TDV55315.1"/>
    <property type="molecule type" value="Genomic_DNA"/>
</dbReference>
<evidence type="ECO:0000313" key="3">
    <source>
        <dbReference type="EMBL" id="TDV55315.1"/>
    </source>
</evidence>
<protein>
    <submittedName>
        <fullName evidence="3">Uncharacterized protein DUF4231</fullName>
    </submittedName>
</protein>
<evidence type="ECO:0000313" key="4">
    <source>
        <dbReference type="Proteomes" id="UP000294927"/>
    </source>
</evidence>
<feature type="transmembrane region" description="Helical" evidence="2">
    <location>
        <begin position="46"/>
        <end position="64"/>
    </location>
</feature>
<dbReference type="Pfam" id="PF14015">
    <property type="entry name" value="DUF4231"/>
    <property type="match status" value="1"/>
</dbReference>